<keyword evidence="2" id="KW-0378">Hydrolase</keyword>
<dbReference type="PANTHER" id="PTHR43046:SF14">
    <property type="entry name" value="MUTT_NUDIX FAMILY PROTEIN"/>
    <property type="match status" value="1"/>
</dbReference>
<dbReference type="Gene3D" id="3.90.79.10">
    <property type="entry name" value="Nucleoside Triphosphate Pyrophosphohydrolase"/>
    <property type="match status" value="1"/>
</dbReference>
<evidence type="ECO:0000313" key="5">
    <source>
        <dbReference type="Proteomes" id="UP000460272"/>
    </source>
</evidence>
<evidence type="ECO:0000256" key="1">
    <source>
        <dbReference type="ARBA" id="ARBA00001946"/>
    </source>
</evidence>
<evidence type="ECO:0000256" key="2">
    <source>
        <dbReference type="ARBA" id="ARBA00022801"/>
    </source>
</evidence>
<gene>
    <name evidence="4" type="ORF">EAS64_28325</name>
</gene>
<dbReference type="AlphaFoldDB" id="A0A6P2BWX2"/>
<dbReference type="SUPFAM" id="SSF55811">
    <property type="entry name" value="Nudix"/>
    <property type="match status" value="1"/>
</dbReference>
<evidence type="ECO:0000259" key="3">
    <source>
        <dbReference type="PROSITE" id="PS51462"/>
    </source>
</evidence>
<dbReference type="Proteomes" id="UP000460272">
    <property type="component" value="Unassembled WGS sequence"/>
</dbReference>
<dbReference type="PROSITE" id="PS51462">
    <property type="entry name" value="NUDIX"/>
    <property type="match status" value="1"/>
</dbReference>
<protein>
    <submittedName>
        <fullName evidence="4">NUDIX domain-containing protein</fullName>
    </submittedName>
</protein>
<organism evidence="4 5">
    <name type="scientific">Trebonia kvetii</name>
    <dbReference type="NCBI Taxonomy" id="2480626"/>
    <lineage>
        <taxon>Bacteria</taxon>
        <taxon>Bacillati</taxon>
        <taxon>Actinomycetota</taxon>
        <taxon>Actinomycetes</taxon>
        <taxon>Streptosporangiales</taxon>
        <taxon>Treboniaceae</taxon>
        <taxon>Trebonia</taxon>
    </lineage>
</organism>
<dbReference type="InterPro" id="IPR015797">
    <property type="entry name" value="NUDIX_hydrolase-like_dom_sf"/>
</dbReference>
<name>A0A6P2BWX2_9ACTN</name>
<keyword evidence="5" id="KW-1185">Reference proteome</keyword>
<proteinExistence type="predicted"/>
<dbReference type="GO" id="GO:0016787">
    <property type="term" value="F:hydrolase activity"/>
    <property type="evidence" value="ECO:0007669"/>
    <property type="project" value="UniProtKB-KW"/>
</dbReference>
<reference evidence="4 5" key="1">
    <citation type="submission" date="2018-11" db="EMBL/GenBank/DDBJ databases">
        <title>Trebonia kvetii gen.nov., sp.nov., a novel acidophilic actinobacterium, and proposal of the new actinobacterial family Treboniaceae fam. nov.</title>
        <authorList>
            <person name="Rapoport D."/>
            <person name="Sagova-Mareckova M."/>
            <person name="Sedlacek I."/>
            <person name="Provaznik J."/>
            <person name="Kralova S."/>
            <person name="Pavlinic D."/>
            <person name="Benes V."/>
            <person name="Kopecky J."/>
        </authorList>
    </citation>
    <scope>NUCLEOTIDE SEQUENCE [LARGE SCALE GENOMIC DNA]</scope>
    <source>
        <strain evidence="4 5">15Tr583</strain>
    </source>
</reference>
<dbReference type="PANTHER" id="PTHR43046">
    <property type="entry name" value="GDP-MANNOSE MANNOSYL HYDROLASE"/>
    <property type="match status" value="1"/>
</dbReference>
<sequence length="172" mass="19237">MMLGEEPVVRTPWFRVGLADVELPDGRRIDHYLFRLPPVVLTAMQDDQDRVLLILRYRFIPGTWGWELPSGLADPAEDFAAAAARETLKETGWEPERPELLLRLEVSAGLTDSVHHVYRSSRARQRGEPGFETVRMEWFPLGDLSAMISSGEIRAASTSAAVLMIGSAPPPR</sequence>
<dbReference type="InterPro" id="IPR000086">
    <property type="entry name" value="NUDIX_hydrolase_dom"/>
</dbReference>
<dbReference type="Pfam" id="PF00293">
    <property type="entry name" value="NUDIX"/>
    <property type="match status" value="1"/>
</dbReference>
<evidence type="ECO:0000313" key="4">
    <source>
        <dbReference type="EMBL" id="TVZ02771.1"/>
    </source>
</evidence>
<dbReference type="EMBL" id="RPFW01000005">
    <property type="protein sequence ID" value="TVZ02771.1"/>
    <property type="molecule type" value="Genomic_DNA"/>
</dbReference>
<comment type="cofactor">
    <cofactor evidence="1">
        <name>Mg(2+)</name>
        <dbReference type="ChEBI" id="CHEBI:18420"/>
    </cofactor>
</comment>
<comment type="caution">
    <text evidence="4">The sequence shown here is derived from an EMBL/GenBank/DDBJ whole genome shotgun (WGS) entry which is preliminary data.</text>
</comment>
<dbReference type="OrthoDB" id="177518at2"/>
<feature type="domain" description="Nudix hydrolase" evidence="3">
    <location>
        <begin position="34"/>
        <end position="161"/>
    </location>
</feature>
<accession>A0A6P2BWX2</accession>